<organism evidence="1 2">
    <name type="scientific">Dictyocaulus viviparus</name>
    <name type="common">Bovine lungworm</name>
    <dbReference type="NCBI Taxonomy" id="29172"/>
    <lineage>
        <taxon>Eukaryota</taxon>
        <taxon>Metazoa</taxon>
        <taxon>Ecdysozoa</taxon>
        <taxon>Nematoda</taxon>
        <taxon>Chromadorea</taxon>
        <taxon>Rhabditida</taxon>
        <taxon>Rhabditina</taxon>
        <taxon>Rhabditomorpha</taxon>
        <taxon>Strongyloidea</taxon>
        <taxon>Metastrongylidae</taxon>
        <taxon>Dictyocaulus</taxon>
    </lineage>
</organism>
<dbReference type="PANTHER" id="PTHR14374">
    <property type="entry name" value="FOIE GRAS"/>
    <property type="match status" value="1"/>
</dbReference>
<protein>
    <submittedName>
        <fullName evidence="1">Uncharacterized protein</fullName>
    </submittedName>
</protein>
<reference evidence="2" key="2">
    <citation type="journal article" date="2016" name="Sci. Rep.">
        <title>Dictyocaulus viviparus genome, variome and transcriptome elucidate lungworm biology and support future intervention.</title>
        <authorList>
            <person name="McNulty S.N."/>
            <person name="Strube C."/>
            <person name="Rosa B.A."/>
            <person name="Martin J.C."/>
            <person name="Tyagi R."/>
            <person name="Choi Y.J."/>
            <person name="Wang Q."/>
            <person name="Hallsworth Pepin K."/>
            <person name="Zhang X."/>
            <person name="Ozersky P."/>
            <person name="Wilson R.K."/>
            <person name="Sternberg P.W."/>
            <person name="Gasser R.B."/>
            <person name="Mitreva M."/>
        </authorList>
    </citation>
    <scope>NUCLEOTIDE SEQUENCE [LARGE SCALE GENOMIC DNA]</scope>
    <source>
        <strain evidence="2">HannoverDv2000</strain>
    </source>
</reference>
<accession>A0A0D8Y4V2</accession>
<dbReference type="STRING" id="29172.A0A0D8Y4V2"/>
<evidence type="ECO:0000313" key="1">
    <source>
        <dbReference type="EMBL" id="KJH49606.1"/>
    </source>
</evidence>
<gene>
    <name evidence="1" type="ORF">DICVIV_04273</name>
</gene>
<evidence type="ECO:0000313" key="2">
    <source>
        <dbReference type="Proteomes" id="UP000053766"/>
    </source>
</evidence>
<dbReference type="Proteomes" id="UP000053766">
    <property type="component" value="Unassembled WGS sequence"/>
</dbReference>
<dbReference type="AlphaFoldDB" id="A0A0D8Y4V2"/>
<sequence>MDPVEVGEWLGGRPQQLIFLTGLDPNNKESHSALVNTLGARCSDRIPLNFRLVSGELALPQKTKNKCGKGILRRDWPMKYLEKIPALIVLFLDLDWDHASWSEKKTEAENQFQHLEMILLPQNELMSCAKYVISRPVSFSSYLC</sequence>
<name>A0A0D8Y4V2_DICVI</name>
<dbReference type="OrthoDB" id="6278596at2759"/>
<reference evidence="1 2" key="1">
    <citation type="submission" date="2013-11" db="EMBL/GenBank/DDBJ databases">
        <title>Draft genome of the bovine lungworm Dictyocaulus viviparus.</title>
        <authorList>
            <person name="Mitreva M."/>
        </authorList>
    </citation>
    <scope>NUCLEOTIDE SEQUENCE [LARGE SCALE GENOMIC DNA]</scope>
    <source>
        <strain evidence="1 2">HannoverDv2000</strain>
    </source>
</reference>
<proteinExistence type="predicted"/>
<dbReference type="GO" id="GO:0005737">
    <property type="term" value="C:cytoplasm"/>
    <property type="evidence" value="ECO:0007669"/>
    <property type="project" value="TreeGrafter"/>
</dbReference>
<dbReference type="EMBL" id="KN716229">
    <property type="protein sequence ID" value="KJH49606.1"/>
    <property type="molecule type" value="Genomic_DNA"/>
</dbReference>
<keyword evidence="2" id="KW-1185">Reference proteome</keyword>
<dbReference type="PANTHER" id="PTHR14374:SF0">
    <property type="entry name" value="TRAFFICKING PROTEIN PARTICLE COMPLEX SUBUNIT 11"/>
    <property type="match status" value="1"/>
</dbReference>